<name>A0A6C0BKT5_9ZZZZ</name>
<dbReference type="AlphaFoldDB" id="A0A6C0BKT5"/>
<sequence>MILSINHFRSIEHAQYSFINNSLVLISGRSGTGKSTIFQSIYWCLYGSMRGVYPHGRKKVRTEVTIQYPSDLTITRMKNPEHLQVTTQGHTLYGESAQSFINSRMGSQQLFTTAGYIQQGMRSGMMISSQSDRMQLINELSFQDFQPDKLHSKISENLKSLQMRLLQLTPVYESKVTEYNSMYNQRQPNFTEMKTAEHIQVLIKEHQHIQSTLNDLKVKIDRNNFNMGMRKAIQSSLDEQTNTLNSIYPTSQEDISKIQGNVNDLIRQLDRRRTWETLLQRKMRIEASIPEVEDIPDLEVTDQLIDLTLRQQWQWQEHSKMLASLGECDDTSRLEEKLTSLNESMSQASLRDQLANTLRIKTELDSIPEYDIDPQYINELKSKLGLNTMQCPGCSQSLKLVGSKLELCSEGHIDSDAIQRELHDLSMKQRSNERRRTLCNSINPHYLNISLDEFKLKYDHIINGPDPMTISRRISEVRYRLDRLLQIKSSDAKPPQYDPEHLRALKNKRELIASIPKIEDCDIQEDSFTLQTKITQLSNELSRMKANMDRYQSVQAEITKLTNQLTSIPVEEGLEEQMKTLQDRSNELNRSIDESAYSQQMMTRLNSLKVELQEIQVLQSHIQACSNLKVNAIQEECDLLEGTVSIINSTLEVILPLIFEEDIQVQLGLFRELKSTKQIKPQVNFSIFYRGVEYDSINQLSGGEADRISMALAIACSKISSCPILLLDECMASLDSQYRELCLKCIRLILSDKIVLCINHEDNEALYDSCIRVV</sequence>
<dbReference type="EMBL" id="MN739194">
    <property type="protein sequence ID" value="QHS92987.1"/>
    <property type="molecule type" value="Genomic_DNA"/>
</dbReference>
<dbReference type="SUPFAM" id="SSF52540">
    <property type="entry name" value="P-loop containing nucleoside triphosphate hydrolases"/>
    <property type="match status" value="1"/>
</dbReference>
<reference evidence="3" key="1">
    <citation type="journal article" date="2020" name="Nature">
        <title>Giant virus diversity and host interactions through global metagenomics.</title>
        <authorList>
            <person name="Schulz F."/>
            <person name="Roux S."/>
            <person name="Paez-Espino D."/>
            <person name="Jungbluth S."/>
            <person name="Walsh D.A."/>
            <person name="Denef V.J."/>
            <person name="McMahon K.D."/>
            <person name="Konstantinidis K.T."/>
            <person name="Eloe-Fadrosh E.A."/>
            <person name="Kyrpides N.C."/>
            <person name="Woyke T."/>
        </authorList>
    </citation>
    <scope>NUCLEOTIDE SEQUENCE</scope>
    <source>
        <strain evidence="3">GVMAG-M-3300017651-5</strain>
    </source>
</reference>
<evidence type="ECO:0000256" key="1">
    <source>
        <dbReference type="SAM" id="Coils"/>
    </source>
</evidence>
<dbReference type="InterPro" id="IPR003395">
    <property type="entry name" value="RecF/RecN/SMC_N"/>
</dbReference>
<feature type="domain" description="RecF/RecN/SMC N-terminal" evidence="2">
    <location>
        <begin position="3"/>
        <end position="762"/>
    </location>
</feature>
<dbReference type="InterPro" id="IPR027417">
    <property type="entry name" value="P-loop_NTPase"/>
</dbReference>
<proteinExistence type="predicted"/>
<keyword evidence="1" id="KW-0175">Coiled coil</keyword>
<evidence type="ECO:0000313" key="3">
    <source>
        <dbReference type="EMBL" id="QHS92987.1"/>
    </source>
</evidence>
<dbReference type="PANTHER" id="PTHR32114:SF2">
    <property type="entry name" value="ABC TRANSPORTER ABCH.3"/>
    <property type="match status" value="1"/>
</dbReference>
<dbReference type="Pfam" id="PF02463">
    <property type="entry name" value="SMC_N"/>
    <property type="match status" value="1"/>
</dbReference>
<dbReference type="PANTHER" id="PTHR32114">
    <property type="entry name" value="ABC TRANSPORTER ABCH.3"/>
    <property type="match status" value="1"/>
</dbReference>
<evidence type="ECO:0000259" key="2">
    <source>
        <dbReference type="Pfam" id="PF02463"/>
    </source>
</evidence>
<protein>
    <recommendedName>
        <fullName evidence="2">RecF/RecN/SMC N-terminal domain-containing protein</fullName>
    </recommendedName>
</protein>
<feature type="coiled-coil region" evidence="1">
    <location>
        <begin position="534"/>
        <end position="591"/>
    </location>
</feature>
<dbReference type="Gene3D" id="3.40.50.300">
    <property type="entry name" value="P-loop containing nucleotide triphosphate hydrolases"/>
    <property type="match status" value="2"/>
</dbReference>
<dbReference type="CDD" id="cd00267">
    <property type="entry name" value="ABC_ATPase"/>
    <property type="match status" value="1"/>
</dbReference>
<accession>A0A6C0BKT5</accession>
<organism evidence="3">
    <name type="scientific">viral metagenome</name>
    <dbReference type="NCBI Taxonomy" id="1070528"/>
    <lineage>
        <taxon>unclassified sequences</taxon>
        <taxon>metagenomes</taxon>
        <taxon>organismal metagenomes</taxon>
    </lineage>
</organism>